<evidence type="ECO:0000313" key="2">
    <source>
        <dbReference type="Proteomes" id="UP000594380"/>
    </source>
</evidence>
<dbReference type="RefSeq" id="WP_176105556.1">
    <property type="nucleotide sequence ID" value="NZ_JAALDK010000001.1"/>
</dbReference>
<gene>
    <name evidence="1" type="ORF">G5S42_03565</name>
</gene>
<comment type="caution">
    <text evidence="1">The sequence shown here is derived from an EMBL/GenBank/DDBJ whole genome shotgun (WGS) entry which is preliminary data.</text>
</comment>
<proteinExistence type="predicted"/>
<dbReference type="AlphaFoldDB" id="A0A7Y6MY17"/>
<dbReference type="EMBL" id="JAALDK010000001">
    <property type="protein sequence ID" value="NUX98833.1"/>
    <property type="molecule type" value="Genomic_DNA"/>
</dbReference>
<sequence>MINITDGELVFNLSGPKLNFAIRDALRRSSRAMLDAYNLGDVNLNGVTTKTNLPACYSMLVELSALKVKKFKFDETYVQNAFSLYITGKGKGKTTEKQFNDFTLCSGRGVLAYKSTYLRVFTTGVGVFLLCLHSNKAITLPTSFNWPFPRLVNGKSVEVGILVCSPMLHFVRELAPTSNKLSHPAFEPVGRDLKRRRYFQTCATKLLLATGWHNPSDGNLAELIEIKRAESKGRLHGSRKLPINLLVDVLKRRYEEQFAISVNDWEVQVASLSVSLARERAHGQVAYEDGDSLRDVLNGSPSMAKPAALRNRVESMASTPGLKRALEAWLDLEDVYIRKIKRESYKDIQSAMGYLNIYLFFYLPRWFANNPGNKLVFPSTPNLLIGGVFVSRLLVASENLPLTFVEVMNKIAEKRNWKGNPYYAKLKQVELFFSFIERNSDELPGCDGFKQALSSDDYPATSNSIGTDKQPMPRRLFGTFIDYIEAIRCHLLVIQTRILDGTLDAVVFNDDISSKGRVLDTIETSDSVGFVPILFVLARSGKESKTIPLRLIPNCLSFDWFELKIHKKIMLPQPHGLNNVLVSLYTGLRNNHIQWLDARTFDCRVVEEKQQFAKLHTNTDKTKTSAWEPHVNFRVIEILRSQKDWRNLIGWPGFSELIYYNNNERTKWPKILPLFSATPDGRPHSDSRYERTWRALLGGFQSIVPDLGEASNFQLCSLEPPYVEFLDAEADSKKKKYGAECDGSGVCVLDIKSKITPHSARVSVVSQFITFLPAEMIGTYVTGQTPATVHHYVKLDPEFLEIELVHQSMVLREKAYRNELEAFATAPRIPDRFIRADDVNSHLARSLRSNLDETLVSYGCVSIVLNEGSNSGLDVLRETRAAYAVENKTEICPYGNHCPPEVVKMWRGPHRCGLCQYAVRSVDHLPALGAKIKQFDEMLFALTEKIVAAMSSDNPQYSDAELDRLEEERLRIGEELAGWKVSEEVLYATKCRIAAGEDSRRWVVQAPEIILQDLQRVPVPSNATAYLLQRLQECIVYPTLESPQMRAKFDLLRRSLLARTGRMNDAFDSAAPVNPAEECAGLLRTMVEANTLTYEDLVKLLERDQHLTNFTPTNLLPESGGDNDEK</sequence>
<accession>A0A7Y6MY17</accession>
<evidence type="ECO:0000313" key="1">
    <source>
        <dbReference type="EMBL" id="NUX98833.1"/>
    </source>
</evidence>
<reference evidence="1 2" key="1">
    <citation type="submission" date="2020-02" db="EMBL/GenBank/DDBJ databases">
        <title>Paraburkholderia simonii sp. nov. and Paraburkholderia youngii sp. nov. Brazilian and Mexican Mimosa-associated rhizobia.</title>
        <authorList>
            <person name="Mavima L."/>
            <person name="Beukes C.W."/>
            <person name="Chan W.Y."/>
            <person name="Palmer M."/>
            <person name="De Meyer S.E."/>
            <person name="James E.K."/>
            <person name="Venter S.N."/>
            <person name="Steenkamp E.T."/>
        </authorList>
    </citation>
    <scope>NUCLEOTIDE SEQUENCE [LARGE SCALE GENOMIC DNA]</scope>
    <source>
        <strain evidence="1 2">JPY169</strain>
    </source>
</reference>
<organism evidence="1 2">
    <name type="scientific">Paraburkholderia youngii</name>
    <dbReference type="NCBI Taxonomy" id="2782701"/>
    <lineage>
        <taxon>Bacteria</taxon>
        <taxon>Pseudomonadati</taxon>
        <taxon>Pseudomonadota</taxon>
        <taxon>Betaproteobacteria</taxon>
        <taxon>Burkholderiales</taxon>
        <taxon>Burkholderiaceae</taxon>
        <taxon>Paraburkholderia</taxon>
    </lineage>
</organism>
<dbReference type="GeneID" id="301099423"/>
<name>A0A7Y6MY17_9BURK</name>
<protein>
    <submittedName>
        <fullName evidence="1">Uncharacterized protein</fullName>
    </submittedName>
</protein>
<dbReference type="Proteomes" id="UP000594380">
    <property type="component" value="Unassembled WGS sequence"/>
</dbReference>